<evidence type="ECO:0000256" key="1">
    <source>
        <dbReference type="ARBA" id="ARBA00022448"/>
    </source>
</evidence>
<feature type="domain" description="ABC transporter" evidence="5">
    <location>
        <begin position="7"/>
        <end position="238"/>
    </location>
</feature>
<dbReference type="SMART" id="SM00382">
    <property type="entry name" value="AAA"/>
    <property type="match status" value="1"/>
</dbReference>
<dbReference type="PANTHER" id="PTHR45772">
    <property type="entry name" value="CONSERVED COMPONENT OF ABC TRANSPORTER FOR NATURAL AMINO ACIDS-RELATED"/>
    <property type="match status" value="1"/>
</dbReference>
<keyword evidence="3 6" id="KW-0067">ATP-binding</keyword>
<evidence type="ECO:0000313" key="7">
    <source>
        <dbReference type="Proteomes" id="UP001589775"/>
    </source>
</evidence>
<dbReference type="GO" id="GO:0005524">
    <property type="term" value="F:ATP binding"/>
    <property type="evidence" value="ECO:0007669"/>
    <property type="project" value="UniProtKB-KW"/>
</dbReference>
<evidence type="ECO:0000256" key="3">
    <source>
        <dbReference type="ARBA" id="ARBA00022840"/>
    </source>
</evidence>
<evidence type="ECO:0000313" key="6">
    <source>
        <dbReference type="EMBL" id="MFC0243444.1"/>
    </source>
</evidence>
<reference evidence="6 7" key="1">
    <citation type="submission" date="2024-09" db="EMBL/GenBank/DDBJ databases">
        <authorList>
            <person name="Sun Q."/>
            <person name="Mori K."/>
        </authorList>
    </citation>
    <scope>NUCLEOTIDE SEQUENCE [LARGE SCALE GENOMIC DNA]</scope>
    <source>
        <strain evidence="6 7">KCTC 23279</strain>
    </source>
</reference>
<dbReference type="InterPro" id="IPR003439">
    <property type="entry name" value="ABC_transporter-like_ATP-bd"/>
</dbReference>
<dbReference type="EMBL" id="JBHLWM010000011">
    <property type="protein sequence ID" value="MFC0243444.1"/>
    <property type="molecule type" value="Genomic_DNA"/>
</dbReference>
<evidence type="ECO:0000259" key="5">
    <source>
        <dbReference type="PROSITE" id="PS50893"/>
    </source>
</evidence>
<protein>
    <submittedName>
        <fullName evidence="6">ABC transporter ATP-binding protein</fullName>
    </submittedName>
</protein>
<dbReference type="PROSITE" id="PS50893">
    <property type="entry name" value="ABC_TRANSPORTER_2"/>
    <property type="match status" value="1"/>
</dbReference>
<sequence length="240" mass="26308">MIEGARFGCEGVSLSLGGRQILKNVALAVRGGEMLGLIGPNGAGKTSLFEVLSGRYVPQRGEVFLNQQPLGKLDIFQRARRGVARTYQSPVVPNSLTVGEVFRAARKAYPPYMSVHDAEWAARLVGLEVSWSRLAGTLDTFDRRKLLLACLMMRRPQVLLMDEPASGLINTEIAELDLLLRKLVDEYHIAVILIEHRLELLGAIADRIVVLDLGAVIAEGDPETVFKDPKVRAAYFEGAA</sequence>
<dbReference type="InterPro" id="IPR051120">
    <property type="entry name" value="ABC_AA/LPS_Transport"/>
</dbReference>
<comment type="caution">
    <text evidence="6">The sequence shown here is derived from an EMBL/GenBank/DDBJ whole genome shotgun (WGS) entry which is preliminary data.</text>
</comment>
<dbReference type="Proteomes" id="UP001589775">
    <property type="component" value="Unassembled WGS sequence"/>
</dbReference>
<evidence type="ECO:0000256" key="2">
    <source>
        <dbReference type="ARBA" id="ARBA00022741"/>
    </source>
</evidence>
<dbReference type="SUPFAM" id="SSF52540">
    <property type="entry name" value="P-loop containing nucleoside triphosphate hydrolases"/>
    <property type="match status" value="1"/>
</dbReference>
<keyword evidence="7" id="KW-1185">Reference proteome</keyword>
<keyword evidence="2" id="KW-0547">Nucleotide-binding</keyword>
<accession>A0ABV6EYX6</accession>
<comment type="function">
    <text evidence="4">Involved in beta-(1--&gt;2)glucan export. Transmembrane domains (TMD) form a pore in the inner membrane and the ATP-binding domain (NBD) is responsible for energy generation.</text>
</comment>
<dbReference type="Pfam" id="PF00005">
    <property type="entry name" value="ABC_tran"/>
    <property type="match status" value="1"/>
</dbReference>
<evidence type="ECO:0000256" key="4">
    <source>
        <dbReference type="ARBA" id="ARBA00024722"/>
    </source>
</evidence>
<dbReference type="RefSeq" id="WP_378392454.1">
    <property type="nucleotide sequence ID" value="NZ_JBHLWM010000011.1"/>
</dbReference>
<organism evidence="6 7">
    <name type="scientific">Rhodopseudomonas telluris</name>
    <dbReference type="NCBI Taxonomy" id="644215"/>
    <lineage>
        <taxon>Bacteria</taxon>
        <taxon>Pseudomonadati</taxon>
        <taxon>Pseudomonadota</taxon>
        <taxon>Alphaproteobacteria</taxon>
        <taxon>Hyphomicrobiales</taxon>
        <taxon>Nitrobacteraceae</taxon>
        <taxon>Rhodopseudomonas</taxon>
    </lineage>
</organism>
<name>A0ABV6EYX6_9BRAD</name>
<dbReference type="Gene3D" id="3.40.50.300">
    <property type="entry name" value="P-loop containing nucleotide triphosphate hydrolases"/>
    <property type="match status" value="1"/>
</dbReference>
<dbReference type="Pfam" id="PF12399">
    <property type="entry name" value="BCA_ABC_TP_C"/>
    <property type="match status" value="1"/>
</dbReference>
<proteinExistence type="predicted"/>
<dbReference type="InterPro" id="IPR032823">
    <property type="entry name" value="BCA_ABC_TP_C"/>
</dbReference>
<dbReference type="InterPro" id="IPR027417">
    <property type="entry name" value="P-loop_NTPase"/>
</dbReference>
<dbReference type="InterPro" id="IPR003593">
    <property type="entry name" value="AAA+_ATPase"/>
</dbReference>
<gene>
    <name evidence="6" type="ORF">ACFFJ6_23365</name>
</gene>
<keyword evidence="1" id="KW-0813">Transport</keyword>